<keyword evidence="1" id="KW-0472">Membrane</keyword>
<organism evidence="2 3">
    <name type="scientific">Roseivivax jejudonensis</name>
    <dbReference type="NCBI Taxonomy" id="1529041"/>
    <lineage>
        <taxon>Bacteria</taxon>
        <taxon>Pseudomonadati</taxon>
        <taxon>Pseudomonadota</taxon>
        <taxon>Alphaproteobacteria</taxon>
        <taxon>Rhodobacterales</taxon>
        <taxon>Roseobacteraceae</taxon>
        <taxon>Roseivivax</taxon>
    </lineage>
</organism>
<sequence>MRYLKWTAIILFWALVLGFLHYTLPRNDVARITDTYERRIDFGANRWFWTGADGTDTAVNNRDVFFVQTRRADGDVMVYRNEDTGWGWPPYFKFDSANVQAIASDLRSTADDPTWVAVTHYGWRIEFLSVFPNAMSLRVVDGPDVRVIPWKAIVILVILLAVVWAITVRVLRFRRNRIDPMLEDVGDSFESAGDGLSRRRRRFTRWWRGGDG</sequence>
<dbReference type="Pfam" id="PF07509">
    <property type="entry name" value="DUF1523"/>
    <property type="match status" value="1"/>
</dbReference>
<feature type="transmembrane region" description="Helical" evidence="1">
    <location>
        <begin position="148"/>
        <end position="171"/>
    </location>
</feature>
<keyword evidence="1" id="KW-0812">Transmembrane</keyword>
<evidence type="ECO:0000313" key="2">
    <source>
        <dbReference type="EMBL" id="SLN24512.1"/>
    </source>
</evidence>
<dbReference type="InterPro" id="IPR011088">
    <property type="entry name" value="Phage_phiNM3_A0EWY4"/>
</dbReference>
<name>A0A1X6YL32_9RHOB</name>
<dbReference type="OrthoDB" id="5354324at2"/>
<protein>
    <recommendedName>
        <fullName evidence="4">DUF1523 domain-containing protein</fullName>
    </recommendedName>
</protein>
<evidence type="ECO:0008006" key="4">
    <source>
        <dbReference type="Google" id="ProtNLM"/>
    </source>
</evidence>
<keyword evidence="3" id="KW-1185">Reference proteome</keyword>
<dbReference type="AlphaFoldDB" id="A0A1X6YL32"/>
<keyword evidence="1" id="KW-1133">Transmembrane helix</keyword>
<reference evidence="2 3" key="1">
    <citation type="submission" date="2017-03" db="EMBL/GenBank/DDBJ databases">
        <authorList>
            <person name="Afonso C.L."/>
            <person name="Miller P.J."/>
            <person name="Scott M.A."/>
            <person name="Spackman E."/>
            <person name="Goraichik I."/>
            <person name="Dimitrov K.M."/>
            <person name="Suarez D.L."/>
            <person name="Swayne D.E."/>
        </authorList>
    </citation>
    <scope>NUCLEOTIDE SEQUENCE [LARGE SCALE GENOMIC DNA]</scope>
    <source>
        <strain evidence="2 3">CECT 8625</strain>
    </source>
</reference>
<dbReference type="Proteomes" id="UP000193570">
    <property type="component" value="Unassembled WGS sequence"/>
</dbReference>
<dbReference type="RefSeq" id="WP_085790702.1">
    <property type="nucleotide sequence ID" value="NZ_FWFK01000001.1"/>
</dbReference>
<gene>
    <name evidence="2" type="ORF">ROJ8625_01007</name>
</gene>
<proteinExistence type="predicted"/>
<evidence type="ECO:0000313" key="3">
    <source>
        <dbReference type="Proteomes" id="UP000193570"/>
    </source>
</evidence>
<accession>A0A1X6YL32</accession>
<dbReference type="EMBL" id="FWFK01000001">
    <property type="protein sequence ID" value="SLN24512.1"/>
    <property type="molecule type" value="Genomic_DNA"/>
</dbReference>
<evidence type="ECO:0000256" key="1">
    <source>
        <dbReference type="SAM" id="Phobius"/>
    </source>
</evidence>